<dbReference type="eggNOG" id="COG3468">
    <property type="taxonomic scope" value="Bacteria"/>
</dbReference>
<evidence type="ECO:0000256" key="1">
    <source>
        <dbReference type="SAM" id="SignalP"/>
    </source>
</evidence>
<dbReference type="Pfam" id="PF05150">
    <property type="entry name" value="Legionella_OMP"/>
    <property type="match status" value="1"/>
</dbReference>
<evidence type="ECO:0000313" key="3">
    <source>
        <dbReference type="Proteomes" id="UP000000496"/>
    </source>
</evidence>
<name>F8L4G8_SIMNZ</name>
<reference key="1">
    <citation type="journal article" date="2011" name="Mol. Biol. Evol.">
        <title>Unity in variety -- the pan-genome of the Chlamydiae.</title>
        <authorList>
            <person name="Collingro A."/>
            <person name="Tischler P."/>
            <person name="Weinmaier T."/>
            <person name="Penz T."/>
            <person name="Heinz E."/>
            <person name="Brunham R.C."/>
            <person name="Read T.D."/>
            <person name="Bavoil P.M."/>
            <person name="Sachse K."/>
            <person name="Kahane S."/>
            <person name="Friedman M.G."/>
            <person name="Rattei T."/>
            <person name="Myers G.S.A."/>
            <person name="Horn M."/>
        </authorList>
    </citation>
    <scope>NUCLEOTIDE SEQUENCE</scope>
    <source>
        <strain>Z</strain>
    </source>
</reference>
<dbReference type="RefSeq" id="WP_013944684.1">
    <property type="nucleotide sequence ID" value="NC_015713.1"/>
</dbReference>
<dbReference type="KEGG" id="sng:SNE_A23420"/>
<accession>F8L4G8</accession>
<evidence type="ECO:0000313" key="2">
    <source>
        <dbReference type="EMBL" id="CCB90219.1"/>
    </source>
</evidence>
<dbReference type="HOGENOM" id="CLU_059550_0_0_0"/>
<dbReference type="OrthoDB" id="20745at2"/>
<feature type="signal peptide" evidence="1">
    <location>
        <begin position="1"/>
        <end position="24"/>
    </location>
</feature>
<keyword evidence="1" id="KW-0732">Signal</keyword>
<dbReference type="SUPFAM" id="SSF56925">
    <property type="entry name" value="OMPA-like"/>
    <property type="match status" value="1"/>
</dbReference>
<protein>
    <submittedName>
        <fullName evidence="2">MOMP-like family protein</fullName>
    </submittedName>
</protein>
<reference evidence="2 3" key="2">
    <citation type="journal article" date="2011" name="Mol. Biol. Evol.">
        <title>Unity in variety--the pan-genome of the Chlamydiae.</title>
        <authorList>
            <person name="Collingro A."/>
            <person name="Tischler P."/>
            <person name="Weinmaier T."/>
            <person name="Penz T."/>
            <person name="Heinz E."/>
            <person name="Brunham R.C."/>
            <person name="Read T.D."/>
            <person name="Bavoil P.M."/>
            <person name="Sachse K."/>
            <person name="Kahane S."/>
            <person name="Friedman M.G."/>
            <person name="Rattei T."/>
            <person name="Myers G.S."/>
            <person name="Horn M."/>
        </authorList>
    </citation>
    <scope>NUCLEOTIDE SEQUENCE [LARGE SCALE GENOMIC DNA]</scope>
    <source>
        <strain evidence="3">ATCC VR-1471 / Z</strain>
    </source>
</reference>
<dbReference type="EMBL" id="FR872582">
    <property type="protein sequence ID" value="CCB90219.1"/>
    <property type="molecule type" value="Genomic_DNA"/>
</dbReference>
<gene>
    <name evidence="2" type="ordered locus">SNE_A23420</name>
</gene>
<feature type="chain" id="PRO_5003374102" evidence="1">
    <location>
        <begin position="25"/>
        <end position="378"/>
    </location>
</feature>
<dbReference type="AlphaFoldDB" id="F8L4G8"/>
<dbReference type="Gene3D" id="2.40.160.20">
    <property type="match status" value="1"/>
</dbReference>
<keyword evidence="3" id="KW-1185">Reference proteome</keyword>
<sequence>MKVRSLGKLIAPIVAIATSNAAFAAMDREARVTELETQMQQVRTETAMDTYGANTALARPSVENPYKWFVTLDVLYWRTKIGGTEYAYSDQDPTASLPLKGRTKQMEFDWDWGLRAGLGYNFDHDGWDLRAQYTWFDTSGSDTTRAGLNSSIVPLRGSALIPGNNQEFVFCAHAKSQYDMDYQAVDVELGRDYYVSSKLSFRPFWGLKTAWVDLEQITRYTGGVPDVNNPDFLGLDRNTVHLRENCDFWGLGPRAGLDSRWYLGEGFSIFGNIAGALLYGYFDVDHKERYTGNENARIRLHADRHAFSPTAQIQMGLRWDSYFHENRHHFGVGLGFEAQYWWRMNQMLKVDDATTLKYERYSEDLSMYGLTLDMKFDF</sequence>
<proteinExistence type="predicted"/>
<organism evidence="2 3">
    <name type="scientific">Simkania negevensis (strain ATCC VR-1471 / DSM 27360 / Z)</name>
    <dbReference type="NCBI Taxonomy" id="331113"/>
    <lineage>
        <taxon>Bacteria</taxon>
        <taxon>Pseudomonadati</taxon>
        <taxon>Chlamydiota</taxon>
        <taxon>Chlamydiia</taxon>
        <taxon>Parachlamydiales</taxon>
        <taxon>Simkaniaceae</taxon>
        <taxon>Simkania</taxon>
    </lineage>
</organism>
<dbReference type="Proteomes" id="UP000000496">
    <property type="component" value="Chromosome gsn.131"/>
</dbReference>
<dbReference type="InterPro" id="IPR007825">
    <property type="entry name" value="Major_OMP_Legionella"/>
</dbReference>
<dbReference type="InterPro" id="IPR011250">
    <property type="entry name" value="OMP/PagP_B-barrel"/>
</dbReference>